<sequence>MRLFHVSEEADIAYFEPRIPTREDMDKSQALVWAIDEAHLPNFLTPRNCPRVCYHVSKQTTELDRKLYFQQPDSTYGIVLEKKWEQEMQNTDLYLYEFDSRNFKLLDAVAGYYVSKHREIPSAVWYVSNPLQALNERQVEVRFVDNLWEAHDAIMQSSFDWSMCRMKYAQSSPGK</sequence>
<accession>A0A385YW50</accession>
<dbReference type="Pfam" id="PF21820">
    <property type="entry name" value="DUF6886"/>
    <property type="match status" value="1"/>
</dbReference>
<dbReference type="KEGG" id="paek:D3873_12005"/>
<dbReference type="InterPro" id="IPR049253">
    <property type="entry name" value="DUF6886"/>
</dbReference>
<evidence type="ECO:0000313" key="1">
    <source>
        <dbReference type="EMBL" id="AYC30520.1"/>
    </source>
</evidence>
<organism evidence="1 2">
    <name type="scientific">Paenisporosarcina cavernae</name>
    <dbReference type="NCBI Taxonomy" id="2320858"/>
    <lineage>
        <taxon>Bacteria</taxon>
        <taxon>Bacillati</taxon>
        <taxon>Bacillota</taxon>
        <taxon>Bacilli</taxon>
        <taxon>Bacillales</taxon>
        <taxon>Caryophanaceae</taxon>
        <taxon>Paenisporosarcina</taxon>
    </lineage>
</organism>
<reference evidence="2" key="1">
    <citation type="submission" date="2018-09" db="EMBL/GenBank/DDBJ databases">
        <authorList>
            <person name="Zhu H."/>
        </authorList>
    </citation>
    <scope>NUCLEOTIDE SEQUENCE [LARGE SCALE GENOMIC DNA]</scope>
    <source>
        <strain evidence="2">K2R23-3</strain>
    </source>
</reference>
<dbReference type="OrthoDB" id="156685at2"/>
<protein>
    <submittedName>
        <fullName evidence="1">Uncharacterized protein</fullName>
    </submittedName>
</protein>
<dbReference type="RefSeq" id="WP_119884237.1">
    <property type="nucleotide sequence ID" value="NZ_CP032418.1"/>
</dbReference>
<keyword evidence="2" id="KW-1185">Reference proteome</keyword>
<evidence type="ECO:0000313" key="2">
    <source>
        <dbReference type="Proteomes" id="UP000265725"/>
    </source>
</evidence>
<gene>
    <name evidence="1" type="ORF">D3873_12005</name>
</gene>
<dbReference type="AlphaFoldDB" id="A0A385YW50"/>
<proteinExistence type="predicted"/>
<dbReference type="Proteomes" id="UP000265725">
    <property type="component" value="Chromosome"/>
</dbReference>
<name>A0A385YW50_9BACL</name>
<dbReference type="EMBL" id="CP032418">
    <property type="protein sequence ID" value="AYC30520.1"/>
    <property type="molecule type" value="Genomic_DNA"/>
</dbReference>